<protein>
    <submittedName>
        <fullName evidence="2">Uncharacterized protein</fullName>
    </submittedName>
</protein>
<evidence type="ECO:0000313" key="3">
    <source>
        <dbReference type="Proteomes" id="UP000005332"/>
    </source>
</evidence>
<reference evidence="2 3" key="1">
    <citation type="submission" date="2011-06" db="EMBL/GenBank/DDBJ databases">
        <authorList>
            <person name="Muzny D."/>
            <person name="Qin X."/>
            <person name="Deng J."/>
            <person name="Jiang H."/>
            <person name="Liu Y."/>
            <person name="Qu J."/>
            <person name="Song X.-Z."/>
            <person name="Zhang L."/>
            <person name="Thornton R."/>
            <person name="Coyle M."/>
            <person name="Francisco L."/>
            <person name="Jackson L."/>
            <person name="Javaid M."/>
            <person name="Korchina V."/>
            <person name="Kovar C."/>
            <person name="Mata R."/>
            <person name="Mathew T."/>
            <person name="Ngo R."/>
            <person name="Nguyen L."/>
            <person name="Nguyen N."/>
            <person name="Okwuonu G."/>
            <person name="Ongeri F."/>
            <person name="Pham C."/>
            <person name="Simmons D."/>
            <person name="Wilczek-Boney K."/>
            <person name="Hale W."/>
            <person name="Jakkamsetti A."/>
            <person name="Pham P."/>
            <person name="Ruth R."/>
            <person name="San Lucas F."/>
            <person name="Warren J."/>
            <person name="Zhang J."/>
            <person name="Zhao Z."/>
            <person name="Zhou C."/>
            <person name="Zhu D."/>
            <person name="Lee S."/>
            <person name="Bess C."/>
            <person name="Blankenburg K."/>
            <person name="Forbes L."/>
            <person name="Fu Q."/>
            <person name="Gubbala S."/>
            <person name="Hirani K."/>
            <person name="Jayaseelan J.C."/>
            <person name="Lara F."/>
            <person name="Munidasa M."/>
            <person name="Palculict T."/>
            <person name="Patil S."/>
            <person name="Pu L.-L."/>
            <person name="Saada N."/>
            <person name="Tang L."/>
            <person name="Weissenberger G."/>
            <person name="Zhu Y."/>
            <person name="Hemphill L."/>
            <person name="Shang Y."/>
            <person name="Youmans B."/>
            <person name="Ayvaz T."/>
            <person name="Ross M."/>
            <person name="Santibanez J."/>
            <person name="Aqrawi P."/>
            <person name="Gross S."/>
            <person name="Joshi V."/>
            <person name="Fowler G."/>
            <person name="Nazareth L."/>
            <person name="Reid J."/>
            <person name="Worley K."/>
            <person name="Petrosino J."/>
            <person name="Highlander S."/>
            <person name="Gibbs R."/>
        </authorList>
    </citation>
    <scope>NUCLEOTIDE SEQUENCE [LARGE SCALE GENOMIC DNA]</scope>
    <source>
        <strain evidence="2 3">ATCC 25577</strain>
    </source>
</reference>
<sequence length="44" mass="4718">MDSQLNSIPAGSSFSESSGLIADRLTPMAPKIHDPRSARPLRLP</sequence>
<dbReference type="AlphaFoldDB" id="G4CWK6"/>
<evidence type="ECO:0000256" key="1">
    <source>
        <dbReference type="SAM" id="MobiDB-lite"/>
    </source>
</evidence>
<feature type="compositionally biased region" description="Polar residues" evidence="1">
    <location>
        <begin position="1"/>
        <end position="18"/>
    </location>
</feature>
<dbReference type="EMBL" id="AGBA01000009">
    <property type="protein sequence ID" value="EGY78330.1"/>
    <property type="molecule type" value="Genomic_DNA"/>
</dbReference>
<comment type="caution">
    <text evidence="2">The sequence shown here is derived from an EMBL/GenBank/DDBJ whole genome shotgun (WGS) entry which is preliminary data.</text>
</comment>
<organism evidence="2 3">
    <name type="scientific">Cutibacterium avidum ATCC 25577</name>
    <dbReference type="NCBI Taxonomy" id="997355"/>
    <lineage>
        <taxon>Bacteria</taxon>
        <taxon>Bacillati</taxon>
        <taxon>Actinomycetota</taxon>
        <taxon>Actinomycetes</taxon>
        <taxon>Propionibacteriales</taxon>
        <taxon>Propionibacteriaceae</taxon>
        <taxon>Cutibacterium</taxon>
    </lineage>
</organism>
<dbReference type="HOGENOM" id="CLU_3220532_0_0_11"/>
<evidence type="ECO:0000313" key="2">
    <source>
        <dbReference type="EMBL" id="EGY78330.1"/>
    </source>
</evidence>
<feature type="region of interest" description="Disordered" evidence="1">
    <location>
        <begin position="1"/>
        <end position="44"/>
    </location>
</feature>
<dbReference type="PATRIC" id="fig|997355.3.peg.892"/>
<accession>G4CWK6</accession>
<gene>
    <name evidence="2" type="ORF">HMPREF9153_0913</name>
</gene>
<keyword evidence="3" id="KW-1185">Reference proteome</keyword>
<dbReference type="Proteomes" id="UP000005332">
    <property type="component" value="Unassembled WGS sequence"/>
</dbReference>
<proteinExistence type="predicted"/>
<name>G4CWK6_9ACTN</name>